<evidence type="ECO:0000256" key="5">
    <source>
        <dbReference type="ARBA" id="ARBA00023136"/>
    </source>
</evidence>
<feature type="region of interest" description="Disordered" evidence="6">
    <location>
        <begin position="236"/>
        <end position="263"/>
    </location>
</feature>
<keyword evidence="4 7" id="KW-1133">Transmembrane helix</keyword>
<feature type="domain" description="Band 7" evidence="8">
    <location>
        <begin position="22"/>
        <end position="187"/>
    </location>
</feature>
<name>A0A1E3H3J8_9HYPH</name>
<organism evidence="9 10">
    <name type="scientific">Methylobrevis pamukkalensis</name>
    <dbReference type="NCBI Taxonomy" id="1439726"/>
    <lineage>
        <taxon>Bacteria</taxon>
        <taxon>Pseudomonadati</taxon>
        <taxon>Pseudomonadota</taxon>
        <taxon>Alphaproteobacteria</taxon>
        <taxon>Hyphomicrobiales</taxon>
        <taxon>Pleomorphomonadaceae</taxon>
        <taxon>Methylobrevis</taxon>
    </lineage>
</organism>
<evidence type="ECO:0000259" key="8">
    <source>
        <dbReference type="SMART" id="SM00244"/>
    </source>
</evidence>
<dbReference type="PANTHER" id="PTHR42911:SF1">
    <property type="entry name" value="MODULATOR OF FTSH PROTEASE HFLC"/>
    <property type="match status" value="1"/>
</dbReference>
<evidence type="ECO:0000313" key="10">
    <source>
        <dbReference type="Proteomes" id="UP000094622"/>
    </source>
</evidence>
<reference evidence="9 10" key="1">
    <citation type="submission" date="2016-07" db="EMBL/GenBank/DDBJ databases">
        <title>Draft Genome Sequence of Methylobrevis pamukkalensis PK2.</title>
        <authorList>
            <person name="Vasilenko O.V."/>
            <person name="Doronina N.V."/>
            <person name="Shmareva M.N."/>
            <person name="Tarlachkov S.V."/>
            <person name="Mustakhimov I."/>
            <person name="Trotsenko Y.A."/>
        </authorList>
    </citation>
    <scope>NUCLEOTIDE SEQUENCE [LARGE SCALE GENOMIC DNA]</scope>
    <source>
        <strain evidence="9 10">PK2</strain>
    </source>
</reference>
<dbReference type="Gene3D" id="3.30.479.30">
    <property type="entry name" value="Band 7 domain"/>
    <property type="match status" value="1"/>
</dbReference>
<dbReference type="CDD" id="cd03405">
    <property type="entry name" value="SPFH_HflC"/>
    <property type="match status" value="1"/>
</dbReference>
<dbReference type="InterPro" id="IPR036013">
    <property type="entry name" value="Band_7/SPFH_dom_sf"/>
</dbReference>
<sequence>MRGAAFPGAVIVLLIAAFVAYSSMFIVNQREQAIQLRFGEIQRVIQEPGIYFKLPTSAVDSVQYYDRRLQTLELNGMEVLFRNDRRFIVDAFASYRILDPQAFRESVGGNIQLAQERLRTRIDSRLREVYGQRSYEEAFSSERADMMRQVRDLIRPDASSLGIGVVDLRIRQTELPADVRSQTYERMRSERLAVAAKERANGTEAALRIRAEADREATVLVAEAQRDARCCAVPVTPRRTGCSPPPSARTRASSSSTGRCRPT</sequence>
<keyword evidence="9" id="KW-0378">Hydrolase</keyword>
<comment type="similarity">
    <text evidence="2">Belongs to the band 7/mec-2 family. HflC subfamily.</text>
</comment>
<feature type="transmembrane region" description="Helical" evidence="7">
    <location>
        <begin position="6"/>
        <end position="27"/>
    </location>
</feature>
<dbReference type="SUPFAM" id="SSF117892">
    <property type="entry name" value="Band 7/SPFH domain"/>
    <property type="match status" value="1"/>
</dbReference>
<evidence type="ECO:0000256" key="3">
    <source>
        <dbReference type="ARBA" id="ARBA00022692"/>
    </source>
</evidence>
<dbReference type="InterPro" id="IPR010200">
    <property type="entry name" value="HflC"/>
</dbReference>
<dbReference type="EMBL" id="MCRJ01000041">
    <property type="protein sequence ID" value="ODN70725.1"/>
    <property type="molecule type" value="Genomic_DNA"/>
</dbReference>
<dbReference type="GO" id="GO:0006508">
    <property type="term" value="P:proteolysis"/>
    <property type="evidence" value="ECO:0007669"/>
    <property type="project" value="UniProtKB-KW"/>
</dbReference>
<dbReference type="GO" id="GO:0008233">
    <property type="term" value="F:peptidase activity"/>
    <property type="evidence" value="ECO:0007669"/>
    <property type="project" value="UniProtKB-KW"/>
</dbReference>
<comment type="subcellular location">
    <subcellularLocation>
        <location evidence="1">Membrane</location>
        <topology evidence="1">Single-pass membrane protein</topology>
    </subcellularLocation>
</comment>
<accession>A0A1E3H3J8</accession>
<dbReference type="InterPro" id="IPR001107">
    <property type="entry name" value="Band_7"/>
</dbReference>
<keyword evidence="5 7" id="KW-0472">Membrane</keyword>
<dbReference type="PIRSF" id="PIRSF005651">
    <property type="entry name" value="HflC"/>
    <property type="match status" value="1"/>
</dbReference>
<dbReference type="PANTHER" id="PTHR42911">
    <property type="entry name" value="MODULATOR OF FTSH PROTEASE HFLC"/>
    <property type="match status" value="1"/>
</dbReference>
<dbReference type="Pfam" id="PF01145">
    <property type="entry name" value="Band_7"/>
    <property type="match status" value="1"/>
</dbReference>
<comment type="caution">
    <text evidence="9">The sequence shown here is derived from an EMBL/GenBank/DDBJ whole genome shotgun (WGS) entry which is preliminary data.</text>
</comment>
<protein>
    <submittedName>
        <fullName evidence="9">Modulator of FtsH protease HflC</fullName>
    </submittedName>
</protein>
<dbReference type="Proteomes" id="UP000094622">
    <property type="component" value="Unassembled WGS sequence"/>
</dbReference>
<keyword evidence="3 7" id="KW-0812">Transmembrane</keyword>
<evidence type="ECO:0000256" key="2">
    <source>
        <dbReference type="ARBA" id="ARBA00007862"/>
    </source>
</evidence>
<dbReference type="PATRIC" id="fig|1439726.3.peg.2059"/>
<gene>
    <name evidence="9" type="primary">hflC</name>
    <name evidence="9" type="ORF">A6302_01946</name>
</gene>
<feature type="compositionally biased region" description="Low complexity" evidence="6">
    <location>
        <begin position="248"/>
        <end position="257"/>
    </location>
</feature>
<evidence type="ECO:0000256" key="6">
    <source>
        <dbReference type="SAM" id="MobiDB-lite"/>
    </source>
</evidence>
<keyword evidence="9" id="KW-0645">Protease</keyword>
<dbReference type="GO" id="GO:0016020">
    <property type="term" value="C:membrane"/>
    <property type="evidence" value="ECO:0007669"/>
    <property type="project" value="UniProtKB-SubCell"/>
</dbReference>
<evidence type="ECO:0000256" key="1">
    <source>
        <dbReference type="ARBA" id="ARBA00004167"/>
    </source>
</evidence>
<dbReference type="AlphaFoldDB" id="A0A1E3H3J8"/>
<keyword evidence="10" id="KW-1185">Reference proteome</keyword>
<evidence type="ECO:0000313" key="9">
    <source>
        <dbReference type="EMBL" id="ODN70725.1"/>
    </source>
</evidence>
<evidence type="ECO:0000256" key="7">
    <source>
        <dbReference type="SAM" id="Phobius"/>
    </source>
</evidence>
<evidence type="ECO:0000256" key="4">
    <source>
        <dbReference type="ARBA" id="ARBA00022989"/>
    </source>
</evidence>
<proteinExistence type="inferred from homology"/>
<dbReference type="SMART" id="SM00244">
    <property type="entry name" value="PHB"/>
    <property type="match status" value="1"/>
</dbReference>